<evidence type="ECO:0008006" key="3">
    <source>
        <dbReference type="Google" id="ProtNLM"/>
    </source>
</evidence>
<reference evidence="1 2" key="1">
    <citation type="submission" date="2012-07" db="EMBL/GenBank/DDBJ databases">
        <title>The Genome Sequence of Lactobacillus crispatus FB077-07.</title>
        <authorList>
            <consortium name="The Broad Institute Genome Sequencing Platform"/>
            <person name="Earl A."/>
            <person name="Ward D."/>
            <person name="Feldgarden M."/>
            <person name="Gevers D."/>
            <person name="Saerens B."/>
            <person name="Vaneechoutte M."/>
            <person name="Walker B."/>
            <person name="Young S.K."/>
            <person name="Zeng Q."/>
            <person name="Gargeya S."/>
            <person name="Fitzgerald M."/>
            <person name="Haas B."/>
            <person name="Abouelleil A."/>
            <person name="Alvarado L."/>
            <person name="Arachchi H.M."/>
            <person name="Berlin A.M."/>
            <person name="Chapman S.B."/>
            <person name="Goldberg J."/>
            <person name="Griggs A."/>
            <person name="Gujja S."/>
            <person name="Hansen M."/>
            <person name="Howarth C."/>
            <person name="Imamovic A."/>
            <person name="Larimer J."/>
            <person name="McCowen C."/>
            <person name="Montmayeur A."/>
            <person name="Murphy C."/>
            <person name="Neiman D."/>
            <person name="Pearson M."/>
            <person name="Priest M."/>
            <person name="Roberts A."/>
            <person name="Saif S."/>
            <person name="Shea T."/>
            <person name="Sisk P."/>
            <person name="Sykes S."/>
            <person name="Wortman J."/>
            <person name="Nusbaum C."/>
            <person name="Birren B."/>
        </authorList>
    </citation>
    <scope>NUCLEOTIDE SEQUENCE [LARGE SCALE GENOMIC DNA]</scope>
    <source>
        <strain evidence="1 2">FB077-07</strain>
    </source>
</reference>
<dbReference type="AlphaFoldDB" id="K1MBF7"/>
<dbReference type="HOGENOM" id="CLU_170254_0_0_9"/>
<sequence length="101" mass="11908">MTMQLVINDTELQKAVDQIMKERGYVPEEQLQGRTISIDEFAKKYAKPHGQAWVKRNILYPFQPDWCSNIHPGRGGKMTIFEYPAAIWMNEHRKEIDWDAK</sequence>
<evidence type="ECO:0000313" key="1">
    <source>
        <dbReference type="EMBL" id="EKB64961.1"/>
    </source>
</evidence>
<accession>K1MBF7</accession>
<comment type="caution">
    <text evidence="1">The sequence shown here is derived from an EMBL/GenBank/DDBJ whole genome shotgun (WGS) entry which is preliminary data.</text>
</comment>
<dbReference type="PATRIC" id="fig|883092.3.peg.1864"/>
<protein>
    <recommendedName>
        <fullName evidence="3">DUF771 domain-containing protein</fullName>
    </recommendedName>
</protein>
<evidence type="ECO:0000313" key="2">
    <source>
        <dbReference type="Proteomes" id="UP000004722"/>
    </source>
</evidence>
<proteinExistence type="predicted"/>
<dbReference type="EMBL" id="AGZG01000096">
    <property type="protein sequence ID" value="EKB64961.1"/>
    <property type="molecule type" value="Genomic_DNA"/>
</dbReference>
<gene>
    <name evidence="1" type="ORF">HMPREF9249_01876</name>
</gene>
<name>K1MBF7_9LACO</name>
<organism evidence="1 2">
    <name type="scientific">Lactobacillus crispatus FB077-07</name>
    <dbReference type="NCBI Taxonomy" id="883092"/>
    <lineage>
        <taxon>Bacteria</taxon>
        <taxon>Bacillati</taxon>
        <taxon>Bacillota</taxon>
        <taxon>Bacilli</taxon>
        <taxon>Lactobacillales</taxon>
        <taxon>Lactobacillaceae</taxon>
        <taxon>Lactobacillus</taxon>
    </lineage>
</organism>
<dbReference type="Proteomes" id="UP000004722">
    <property type="component" value="Unassembled WGS sequence"/>
</dbReference>